<dbReference type="EMBL" id="JAQQWM010000005">
    <property type="protein sequence ID" value="KAK8063708.1"/>
    <property type="molecule type" value="Genomic_DNA"/>
</dbReference>
<feature type="transmembrane region" description="Helical" evidence="1">
    <location>
        <begin position="32"/>
        <end position="52"/>
    </location>
</feature>
<sequence>MWVGTGVCIVAYALRLSIRLLAFRRLFVEDSLMLLSLLTVVAIAAVLQHTLADTYLMLHVENGAGGCRAWTSPPAWWRASAGSASCCS</sequence>
<keyword evidence="1" id="KW-0472">Membrane</keyword>
<comment type="caution">
    <text evidence="2">The sequence shown here is derived from an EMBL/GenBank/DDBJ whole genome shotgun (WGS) entry which is preliminary data.</text>
</comment>
<gene>
    <name evidence="2" type="ORF">PG996_008360</name>
</gene>
<name>A0ABR1V0Y0_9PEZI</name>
<dbReference type="Proteomes" id="UP001446871">
    <property type="component" value="Unassembled WGS sequence"/>
</dbReference>
<keyword evidence="3" id="KW-1185">Reference proteome</keyword>
<accession>A0ABR1V0Y0</accession>
<organism evidence="2 3">
    <name type="scientific">Apiospora saccharicola</name>
    <dbReference type="NCBI Taxonomy" id="335842"/>
    <lineage>
        <taxon>Eukaryota</taxon>
        <taxon>Fungi</taxon>
        <taxon>Dikarya</taxon>
        <taxon>Ascomycota</taxon>
        <taxon>Pezizomycotina</taxon>
        <taxon>Sordariomycetes</taxon>
        <taxon>Xylariomycetidae</taxon>
        <taxon>Amphisphaeriales</taxon>
        <taxon>Apiosporaceae</taxon>
        <taxon>Apiospora</taxon>
    </lineage>
</organism>
<evidence type="ECO:0000256" key="1">
    <source>
        <dbReference type="SAM" id="Phobius"/>
    </source>
</evidence>
<evidence type="ECO:0000313" key="3">
    <source>
        <dbReference type="Proteomes" id="UP001446871"/>
    </source>
</evidence>
<keyword evidence="1" id="KW-1133">Transmembrane helix</keyword>
<keyword evidence="1" id="KW-0812">Transmembrane</keyword>
<reference evidence="2 3" key="1">
    <citation type="submission" date="2023-01" db="EMBL/GenBank/DDBJ databases">
        <title>Analysis of 21 Apiospora genomes using comparative genomics revels a genus with tremendous synthesis potential of carbohydrate active enzymes and secondary metabolites.</title>
        <authorList>
            <person name="Sorensen T."/>
        </authorList>
    </citation>
    <scope>NUCLEOTIDE SEQUENCE [LARGE SCALE GENOMIC DNA]</scope>
    <source>
        <strain evidence="2 3">CBS 83171</strain>
    </source>
</reference>
<protein>
    <submittedName>
        <fullName evidence="2">Uncharacterized protein</fullName>
    </submittedName>
</protein>
<evidence type="ECO:0000313" key="2">
    <source>
        <dbReference type="EMBL" id="KAK8063708.1"/>
    </source>
</evidence>
<proteinExistence type="predicted"/>